<feature type="region of interest" description="Disordered" evidence="1">
    <location>
        <begin position="1"/>
        <end position="24"/>
    </location>
</feature>
<evidence type="ECO:0000313" key="2">
    <source>
        <dbReference type="EMBL" id="RPA91754.1"/>
    </source>
</evidence>
<keyword evidence="3" id="KW-1185">Reference proteome</keyword>
<name>A0A3N4JD71_9PEZI</name>
<sequence length="254" mass="28977">MQKCQEEPSPEDQDDSKCDATGSKEEMKNVMKDVCKQALEEEELELEKVRGEAFIGNRHGLGFTGLMECVHKLEQRDVLKDRKITSLEDKANSLEDQLYTLKISIQEYSLVRNAFISIFKRDKLNNVTELDIDIIRKGNRMVHGGDAVMDALLYEGLNGRRDSSTFKELYGIHPADVVKITHKETSNILNIHARVRADSYKTGTDKFYQRFSEFVQLFEGSDYDESYLTAGSQSADVACAYWSLLGCQRYQDST</sequence>
<gene>
    <name evidence="2" type="ORF">L873DRAFT_1794718</name>
</gene>
<accession>A0A3N4JD71</accession>
<dbReference type="AlphaFoldDB" id="A0A3N4JD71"/>
<reference evidence="2 3" key="1">
    <citation type="journal article" date="2018" name="Nat. Ecol. Evol.">
        <title>Pezizomycetes genomes reveal the molecular basis of ectomycorrhizal truffle lifestyle.</title>
        <authorList>
            <person name="Murat C."/>
            <person name="Payen T."/>
            <person name="Noel B."/>
            <person name="Kuo A."/>
            <person name="Morin E."/>
            <person name="Chen J."/>
            <person name="Kohler A."/>
            <person name="Krizsan K."/>
            <person name="Balestrini R."/>
            <person name="Da Silva C."/>
            <person name="Montanini B."/>
            <person name="Hainaut M."/>
            <person name="Levati E."/>
            <person name="Barry K.W."/>
            <person name="Belfiori B."/>
            <person name="Cichocki N."/>
            <person name="Clum A."/>
            <person name="Dockter R.B."/>
            <person name="Fauchery L."/>
            <person name="Guy J."/>
            <person name="Iotti M."/>
            <person name="Le Tacon F."/>
            <person name="Lindquist E.A."/>
            <person name="Lipzen A."/>
            <person name="Malagnac F."/>
            <person name="Mello A."/>
            <person name="Molinier V."/>
            <person name="Miyauchi S."/>
            <person name="Poulain J."/>
            <person name="Riccioni C."/>
            <person name="Rubini A."/>
            <person name="Sitrit Y."/>
            <person name="Splivallo R."/>
            <person name="Traeger S."/>
            <person name="Wang M."/>
            <person name="Zifcakova L."/>
            <person name="Wipf D."/>
            <person name="Zambonelli A."/>
            <person name="Paolocci F."/>
            <person name="Nowrousian M."/>
            <person name="Ottonello S."/>
            <person name="Baldrian P."/>
            <person name="Spatafora J.W."/>
            <person name="Henrissat B."/>
            <person name="Nagy L.G."/>
            <person name="Aury J.M."/>
            <person name="Wincker P."/>
            <person name="Grigoriev I.V."/>
            <person name="Bonfante P."/>
            <person name="Martin F.M."/>
        </authorList>
    </citation>
    <scope>NUCLEOTIDE SEQUENCE [LARGE SCALE GENOMIC DNA]</scope>
    <source>
        <strain evidence="2 3">120613-1</strain>
    </source>
</reference>
<protein>
    <submittedName>
        <fullName evidence="2">Uncharacterized protein</fullName>
    </submittedName>
</protein>
<evidence type="ECO:0000256" key="1">
    <source>
        <dbReference type="SAM" id="MobiDB-lite"/>
    </source>
</evidence>
<organism evidence="2 3">
    <name type="scientific">Choiromyces venosus 120613-1</name>
    <dbReference type="NCBI Taxonomy" id="1336337"/>
    <lineage>
        <taxon>Eukaryota</taxon>
        <taxon>Fungi</taxon>
        <taxon>Dikarya</taxon>
        <taxon>Ascomycota</taxon>
        <taxon>Pezizomycotina</taxon>
        <taxon>Pezizomycetes</taxon>
        <taxon>Pezizales</taxon>
        <taxon>Tuberaceae</taxon>
        <taxon>Choiromyces</taxon>
    </lineage>
</organism>
<proteinExistence type="predicted"/>
<feature type="compositionally biased region" description="Basic and acidic residues" evidence="1">
    <location>
        <begin position="15"/>
        <end position="24"/>
    </location>
</feature>
<dbReference type="Proteomes" id="UP000276215">
    <property type="component" value="Unassembled WGS sequence"/>
</dbReference>
<evidence type="ECO:0000313" key="3">
    <source>
        <dbReference type="Proteomes" id="UP000276215"/>
    </source>
</evidence>
<dbReference type="OrthoDB" id="5420280at2759"/>
<dbReference type="STRING" id="1336337.A0A3N4JD71"/>
<dbReference type="EMBL" id="ML120489">
    <property type="protein sequence ID" value="RPA91754.1"/>
    <property type="molecule type" value="Genomic_DNA"/>
</dbReference>